<dbReference type="Proteomes" id="UP001152799">
    <property type="component" value="Chromosome 4"/>
</dbReference>
<organism evidence="3 4">
    <name type="scientific">Ceutorhynchus assimilis</name>
    <name type="common">cabbage seed weevil</name>
    <dbReference type="NCBI Taxonomy" id="467358"/>
    <lineage>
        <taxon>Eukaryota</taxon>
        <taxon>Metazoa</taxon>
        <taxon>Ecdysozoa</taxon>
        <taxon>Arthropoda</taxon>
        <taxon>Hexapoda</taxon>
        <taxon>Insecta</taxon>
        <taxon>Pterygota</taxon>
        <taxon>Neoptera</taxon>
        <taxon>Endopterygota</taxon>
        <taxon>Coleoptera</taxon>
        <taxon>Polyphaga</taxon>
        <taxon>Cucujiformia</taxon>
        <taxon>Curculionidae</taxon>
        <taxon>Ceutorhynchinae</taxon>
        <taxon>Ceutorhynchus</taxon>
    </lineage>
</organism>
<dbReference type="PANTHER" id="PTHR46145">
    <property type="entry name" value="HEPARANASE"/>
    <property type="match status" value="1"/>
</dbReference>
<keyword evidence="2" id="KW-0732">Signal</keyword>
<accession>A0A9N9MQW5</accession>
<sequence>MKRYFGILGLFLAQSLMVNGLTYSINPNEEPLSVVSDYFLSVALDTTNISTIDIKNPQLTKLVKHLSPMYFRLGGTQADIQLFEDDSKDNTKLGDGNPVLKASYWSTLYDFSKNANVRILFDLNSLLRNDDGSWNFENAEEMIKFSHENAFELDWELGNEPDLYRQIYNKQVSANQLGQDFKTLRSLLDQYQYNSSHLVGPSMFDVGSNDATRKYLADFLAVASPAIYAVTWHQYYFSGRGATEREFLNPATFNYLEQRTKVVTGIVGDANKVWLGETSSAYNGGALNMSDRFLASFLWLDKLGLGAKLGLEVIVRQAIWGYNYPLLDLEYNPNPDYWVSVLYKKLVGTKVISLENDGGDARTVRLYAHCAKSIPNAVVVFGLNLANSEASFSLAGLTANNQVSSYELTPENGDLYTKTVLLNGAPLSLSKDLNLPDFNAKIVEFAEAYSVPAYSLGFWVFFDTNVKAC</sequence>
<comment type="similarity">
    <text evidence="1">Belongs to the glycosyl hydrolase 79 family.</text>
</comment>
<dbReference type="Gene3D" id="3.20.20.80">
    <property type="entry name" value="Glycosidases"/>
    <property type="match status" value="1"/>
</dbReference>
<dbReference type="InterPro" id="IPR017853">
    <property type="entry name" value="GH"/>
</dbReference>
<evidence type="ECO:0000256" key="2">
    <source>
        <dbReference type="SAM" id="SignalP"/>
    </source>
</evidence>
<protein>
    <recommendedName>
        <fullName evidence="5">Heparanase</fullName>
    </recommendedName>
</protein>
<dbReference type="GO" id="GO:0016798">
    <property type="term" value="F:hydrolase activity, acting on glycosyl bonds"/>
    <property type="evidence" value="ECO:0007669"/>
    <property type="project" value="InterPro"/>
</dbReference>
<feature type="chain" id="PRO_5040438763" description="Heparanase" evidence="2">
    <location>
        <begin position="21"/>
        <end position="469"/>
    </location>
</feature>
<dbReference type="InterPro" id="IPR005199">
    <property type="entry name" value="Glyco_hydro_79"/>
</dbReference>
<dbReference type="Pfam" id="PF03662">
    <property type="entry name" value="Glyco_hydro_79n"/>
    <property type="match status" value="1"/>
</dbReference>
<keyword evidence="4" id="KW-1185">Reference proteome</keyword>
<evidence type="ECO:0000313" key="4">
    <source>
        <dbReference type="Proteomes" id="UP001152799"/>
    </source>
</evidence>
<feature type="signal peptide" evidence="2">
    <location>
        <begin position="1"/>
        <end position="20"/>
    </location>
</feature>
<dbReference type="GO" id="GO:0016020">
    <property type="term" value="C:membrane"/>
    <property type="evidence" value="ECO:0007669"/>
    <property type="project" value="InterPro"/>
</dbReference>
<dbReference type="SUPFAM" id="SSF51445">
    <property type="entry name" value="(Trans)glycosidases"/>
    <property type="match status" value="1"/>
</dbReference>
<dbReference type="AlphaFoldDB" id="A0A9N9MQW5"/>
<dbReference type="OrthoDB" id="726732at2759"/>
<dbReference type="GO" id="GO:0031012">
    <property type="term" value="C:extracellular matrix"/>
    <property type="evidence" value="ECO:0007669"/>
    <property type="project" value="TreeGrafter"/>
</dbReference>
<dbReference type="EMBL" id="OU892280">
    <property type="protein sequence ID" value="CAG9767235.1"/>
    <property type="molecule type" value="Genomic_DNA"/>
</dbReference>
<evidence type="ECO:0000256" key="1">
    <source>
        <dbReference type="ARBA" id="ARBA00009800"/>
    </source>
</evidence>
<proteinExistence type="inferred from homology"/>
<gene>
    <name evidence="3" type="ORF">CEUTPL_LOCUS7801</name>
</gene>
<name>A0A9N9MQW5_9CUCU</name>
<reference evidence="3" key="1">
    <citation type="submission" date="2022-01" db="EMBL/GenBank/DDBJ databases">
        <authorList>
            <person name="King R."/>
        </authorList>
    </citation>
    <scope>NUCLEOTIDE SEQUENCE</scope>
</reference>
<dbReference type="GO" id="GO:0005615">
    <property type="term" value="C:extracellular space"/>
    <property type="evidence" value="ECO:0007669"/>
    <property type="project" value="TreeGrafter"/>
</dbReference>
<dbReference type="PANTHER" id="PTHR46145:SF4">
    <property type="entry name" value="HEPARANASE"/>
    <property type="match status" value="1"/>
</dbReference>
<evidence type="ECO:0008006" key="5">
    <source>
        <dbReference type="Google" id="ProtNLM"/>
    </source>
</evidence>
<evidence type="ECO:0000313" key="3">
    <source>
        <dbReference type="EMBL" id="CAG9767235.1"/>
    </source>
</evidence>